<name>A0A5A5R3X4_MICAE</name>
<evidence type="ECO:0000259" key="3">
    <source>
        <dbReference type="Pfam" id="PF05419"/>
    </source>
</evidence>
<organism evidence="4 5">
    <name type="scientific">Microcystis aeruginosa NIES-2519</name>
    <dbReference type="NCBI Taxonomy" id="2303981"/>
    <lineage>
        <taxon>Bacteria</taxon>
        <taxon>Bacillati</taxon>
        <taxon>Cyanobacteriota</taxon>
        <taxon>Cyanophyceae</taxon>
        <taxon>Oscillatoriophycideae</taxon>
        <taxon>Chroococcales</taxon>
        <taxon>Microcystaceae</taxon>
        <taxon>Microcystis</taxon>
    </lineage>
</organism>
<evidence type="ECO:0000256" key="1">
    <source>
        <dbReference type="SAM" id="MobiDB-lite"/>
    </source>
</evidence>
<feature type="domain" description="GUN4-like" evidence="3">
    <location>
        <begin position="338"/>
        <end position="467"/>
    </location>
</feature>
<dbReference type="Pfam" id="PF00656">
    <property type="entry name" value="Peptidase_C14"/>
    <property type="match status" value="1"/>
</dbReference>
<accession>A0A5A5R3X4</accession>
<feature type="domain" description="Peptidase C14 caspase" evidence="2">
    <location>
        <begin position="6"/>
        <end position="226"/>
    </location>
</feature>
<dbReference type="Pfam" id="PF05419">
    <property type="entry name" value="GUN4"/>
    <property type="match status" value="1"/>
</dbReference>
<dbReference type="GO" id="GO:0006508">
    <property type="term" value="P:proteolysis"/>
    <property type="evidence" value="ECO:0007669"/>
    <property type="project" value="InterPro"/>
</dbReference>
<feature type="region of interest" description="Disordered" evidence="1">
    <location>
        <begin position="306"/>
        <end position="336"/>
    </location>
</feature>
<protein>
    <submittedName>
        <fullName evidence="4">Ycf53-like protein</fullName>
    </submittedName>
</protein>
<evidence type="ECO:0000313" key="5">
    <source>
        <dbReference type="Proteomes" id="UP000323569"/>
    </source>
</evidence>
<proteinExistence type="predicted"/>
<dbReference type="Gene3D" id="3.40.50.1460">
    <property type="match status" value="1"/>
</dbReference>
<dbReference type="Proteomes" id="UP000323569">
    <property type="component" value="Unassembled WGS sequence"/>
</dbReference>
<dbReference type="GO" id="GO:0046906">
    <property type="term" value="F:tetrapyrrole binding"/>
    <property type="evidence" value="ECO:0007669"/>
    <property type="project" value="TreeGrafter"/>
</dbReference>
<dbReference type="Gene3D" id="1.25.40.620">
    <property type="match status" value="1"/>
</dbReference>
<dbReference type="InterPro" id="IPR011600">
    <property type="entry name" value="Pept_C14_caspase"/>
</dbReference>
<dbReference type="PANTHER" id="PTHR34800:SF1">
    <property type="entry name" value="TETRAPYRROLE-BINDING PROTEIN, CHLOROPLASTIC"/>
    <property type="match status" value="1"/>
</dbReference>
<dbReference type="SUPFAM" id="SSF140869">
    <property type="entry name" value="GUN4-like"/>
    <property type="match status" value="1"/>
</dbReference>
<dbReference type="InterPro" id="IPR029030">
    <property type="entry name" value="Caspase-like_dom_sf"/>
</dbReference>
<dbReference type="CDD" id="cd16383">
    <property type="entry name" value="GUN4"/>
    <property type="match status" value="1"/>
</dbReference>
<sequence>MANHGLIIGINQYKRLKPLKCAKQDAVEMARYCRDEINFDEVFLFTDESDPITAPNGSQQETKPTYTNLMAFLHDFFESQRLETGDNFWFFFSGHGLRHQGQDYLVPSEGHPTLIEQTTISLNYVTQRLRRCGADNIILFLDACRNENDFRNKSVGWQKQQGVITIASCSPTEESYEIPELQQGSFTYSLLEALRIQGENNCATVERLCNRLRERIPEINRQHNKPPQTLHSIVEPHYKNHLILLPKQAKTPDIELLRVEALELEVEGKLEEARQLMRRVLALDTTRPKYWQDYDRINRKLAQQPVLPSPKTEPINGESAKTITETPKPAPPPEIELKSEKGIDYRKLRDLLEQQQWKEADEETRVVMLQAANRTKEGWLRLENIDNVPCEDLRTIDQLWVKYSGGRFGFSVQAKIYRELGGTREYNERVWNAFGDRVGWRVNNSWIYYRDVTFDKKAPQGHLPTGKLMMLKKAPQHLLRTGRTTEWKWEYMWMMREGRSLFSRVETCKM</sequence>
<comment type="caution">
    <text evidence="4">The sequence shown here is derived from an EMBL/GenBank/DDBJ whole genome shotgun (WGS) entry which is preliminary data.</text>
</comment>
<dbReference type="Gene3D" id="1.10.10.1770">
    <property type="entry name" value="Gun4-like"/>
    <property type="match status" value="1"/>
</dbReference>
<dbReference type="InterPro" id="IPR008629">
    <property type="entry name" value="GUN4-like"/>
</dbReference>
<reference evidence="4 5" key="1">
    <citation type="submission" date="2018-09" db="EMBL/GenBank/DDBJ databases">
        <title>Evolutionary history of phycoerythrin pigmentation in the water bloom-forming cyanobacterium Microcystis aeruginosa.</title>
        <authorList>
            <person name="Tanabe Y."/>
            <person name="Tanabe Y."/>
            <person name="Yamaguchi H."/>
        </authorList>
    </citation>
    <scope>NUCLEOTIDE SEQUENCE [LARGE SCALE GENOMIC DNA]</scope>
    <source>
        <strain evidence="4 5">NIES-2519</strain>
    </source>
</reference>
<dbReference type="SUPFAM" id="SSF52129">
    <property type="entry name" value="Caspase-like"/>
    <property type="match status" value="1"/>
</dbReference>
<evidence type="ECO:0000259" key="2">
    <source>
        <dbReference type="Pfam" id="PF00656"/>
    </source>
</evidence>
<dbReference type="AlphaFoldDB" id="A0A5A5R3X4"/>
<gene>
    <name evidence="4" type="ORF">MiYa_02012</name>
</gene>
<dbReference type="InterPro" id="IPR037215">
    <property type="entry name" value="GUN4-like_sf"/>
</dbReference>
<evidence type="ECO:0000313" key="4">
    <source>
        <dbReference type="EMBL" id="GCA70480.1"/>
    </source>
</evidence>
<dbReference type="PANTHER" id="PTHR34800">
    <property type="entry name" value="TETRAPYRROLE-BINDING PROTEIN, CHLOROPLASTIC"/>
    <property type="match status" value="1"/>
</dbReference>
<dbReference type="GO" id="GO:0004197">
    <property type="term" value="F:cysteine-type endopeptidase activity"/>
    <property type="evidence" value="ECO:0007669"/>
    <property type="project" value="InterPro"/>
</dbReference>
<dbReference type="EMBL" id="BHVO01000028">
    <property type="protein sequence ID" value="GCA70480.1"/>
    <property type="molecule type" value="Genomic_DNA"/>
</dbReference>